<dbReference type="PANTHER" id="PTHR42885:SF2">
    <property type="entry name" value="HISTIDINOL-PHOSPHATE AMINOTRANSFERASE"/>
    <property type="match status" value="1"/>
</dbReference>
<comment type="similarity">
    <text evidence="3 9">Belongs to the class-II pyridoxal-phosphate-dependent aminotransferase family.</text>
</comment>
<evidence type="ECO:0000259" key="10">
    <source>
        <dbReference type="Pfam" id="PF00155"/>
    </source>
</evidence>
<dbReference type="PROSITE" id="PS00599">
    <property type="entry name" value="AA_TRANSFER_CLASS_2"/>
    <property type="match status" value="1"/>
</dbReference>
<comment type="catalytic activity">
    <reaction evidence="8">
        <text>L-histidinol phosphate + 2-oxoglutarate = 3-(imidazol-4-yl)-2-oxopropyl phosphate + L-glutamate</text>
        <dbReference type="Rhea" id="RHEA:23744"/>
        <dbReference type="ChEBI" id="CHEBI:16810"/>
        <dbReference type="ChEBI" id="CHEBI:29985"/>
        <dbReference type="ChEBI" id="CHEBI:57766"/>
        <dbReference type="ChEBI" id="CHEBI:57980"/>
        <dbReference type="EC" id="2.6.1.9"/>
    </reaction>
</comment>
<keyword evidence="6" id="KW-0808">Transferase</keyword>
<proteinExistence type="inferred from homology"/>
<dbReference type="Gene3D" id="3.90.1150.10">
    <property type="entry name" value="Aspartate Aminotransferase, domain 1"/>
    <property type="match status" value="1"/>
</dbReference>
<gene>
    <name evidence="11" type="ORF">MGU_10444</name>
</gene>
<evidence type="ECO:0000256" key="4">
    <source>
        <dbReference type="ARBA" id="ARBA00012748"/>
    </source>
</evidence>
<dbReference type="HOGENOM" id="CLU_017584_3_1_1"/>
<keyword evidence="12" id="KW-1185">Reference proteome</keyword>
<evidence type="ECO:0000256" key="6">
    <source>
        <dbReference type="ARBA" id="ARBA00022679"/>
    </source>
</evidence>
<dbReference type="GO" id="GO:0030170">
    <property type="term" value="F:pyridoxal phosphate binding"/>
    <property type="evidence" value="ECO:0007669"/>
    <property type="project" value="InterPro"/>
</dbReference>
<evidence type="ECO:0000256" key="7">
    <source>
        <dbReference type="ARBA" id="ARBA00022898"/>
    </source>
</evidence>
<dbReference type="InterPro" id="IPR001917">
    <property type="entry name" value="Aminotrans_II_pyridoxalP_BS"/>
</dbReference>
<evidence type="ECO:0000256" key="2">
    <source>
        <dbReference type="ARBA" id="ARBA00005011"/>
    </source>
</evidence>
<dbReference type="AlphaFoldDB" id="A0A0B4HRX2"/>
<dbReference type="InterPro" id="IPR015424">
    <property type="entry name" value="PyrdxlP-dep_Trfase"/>
</dbReference>
<comment type="cofactor">
    <cofactor evidence="1 9">
        <name>pyridoxal 5'-phosphate</name>
        <dbReference type="ChEBI" id="CHEBI:597326"/>
    </cofactor>
</comment>
<keyword evidence="7 9" id="KW-0663">Pyridoxal phosphate</keyword>
<dbReference type="PANTHER" id="PTHR42885">
    <property type="entry name" value="HISTIDINOL-PHOSPHATE AMINOTRANSFERASE-RELATED"/>
    <property type="match status" value="1"/>
</dbReference>
<dbReference type="Pfam" id="PF00155">
    <property type="entry name" value="Aminotran_1_2"/>
    <property type="match status" value="1"/>
</dbReference>
<dbReference type="SUPFAM" id="SSF53383">
    <property type="entry name" value="PLP-dependent transferases"/>
    <property type="match status" value="1"/>
</dbReference>
<sequence length="211" mass="23490">MYAISAQVNDVGVVKVPLLPAPSFELDTETIYNALSEQSNIEMVCICSPGNPTGSTVRKEDVNKILSHPTWNGVVILEETYIDYSSKTTSLAEWVTEWQNSVIVQTLSKSFSIASIRLRAAFTTTPVTHLLRNLSITYNIPSPTVIFTKYALTSGLVIMADNVVKTAEERYRHEISRRGSWMPWVSAYYHCHGRRGGKLSSSVELDAERSA</sequence>
<protein>
    <recommendedName>
        <fullName evidence="4">histidinol-phosphate transaminase</fullName>
        <ecNumber evidence="4">2.6.1.9</ecNumber>
    </recommendedName>
</protein>
<evidence type="ECO:0000256" key="1">
    <source>
        <dbReference type="ARBA" id="ARBA00001933"/>
    </source>
</evidence>
<organism evidence="11 12">
    <name type="scientific">Metarhizium guizhouense (strain ARSEF 977)</name>
    <dbReference type="NCBI Taxonomy" id="1276136"/>
    <lineage>
        <taxon>Eukaryota</taxon>
        <taxon>Fungi</taxon>
        <taxon>Dikarya</taxon>
        <taxon>Ascomycota</taxon>
        <taxon>Pezizomycotina</taxon>
        <taxon>Sordariomycetes</taxon>
        <taxon>Hypocreomycetidae</taxon>
        <taxon>Hypocreales</taxon>
        <taxon>Clavicipitaceae</taxon>
        <taxon>Metarhizium</taxon>
    </lineage>
</organism>
<dbReference type="Proteomes" id="UP000031192">
    <property type="component" value="Unassembled WGS sequence"/>
</dbReference>
<comment type="caution">
    <text evidence="11">The sequence shown here is derived from an EMBL/GenBank/DDBJ whole genome shotgun (WGS) entry which is preliminary data.</text>
</comment>
<feature type="domain" description="Aminotransferase class I/classII large" evidence="10">
    <location>
        <begin position="1"/>
        <end position="158"/>
    </location>
</feature>
<accession>A0A0B4HRX2</accession>
<evidence type="ECO:0000313" key="12">
    <source>
        <dbReference type="Proteomes" id="UP000031192"/>
    </source>
</evidence>
<evidence type="ECO:0000313" key="11">
    <source>
        <dbReference type="EMBL" id="KID82229.1"/>
    </source>
</evidence>
<reference evidence="11 12" key="1">
    <citation type="journal article" date="2014" name="Proc. Natl. Acad. Sci. U.S.A.">
        <title>Trajectory and genomic determinants of fungal-pathogen speciation and host adaptation.</title>
        <authorList>
            <person name="Hu X."/>
            <person name="Xiao G."/>
            <person name="Zheng P."/>
            <person name="Shang Y."/>
            <person name="Su Y."/>
            <person name="Zhang X."/>
            <person name="Liu X."/>
            <person name="Zhan S."/>
            <person name="St Leger R.J."/>
            <person name="Wang C."/>
        </authorList>
    </citation>
    <scope>NUCLEOTIDE SEQUENCE [LARGE SCALE GENOMIC DNA]</scope>
    <source>
        <strain evidence="11 12">ARSEF 977</strain>
    </source>
</reference>
<keyword evidence="5 11" id="KW-0032">Aminotransferase</keyword>
<comment type="pathway">
    <text evidence="2">Amino-acid biosynthesis; L-histidine biosynthesis; L-histidine from 5-phospho-alpha-D-ribose 1-diphosphate: step 7/9.</text>
</comment>
<dbReference type="InterPro" id="IPR004839">
    <property type="entry name" value="Aminotransferase_I/II_large"/>
</dbReference>
<evidence type="ECO:0000256" key="3">
    <source>
        <dbReference type="ARBA" id="ARBA00008392"/>
    </source>
</evidence>
<dbReference type="GO" id="GO:0004400">
    <property type="term" value="F:histidinol-phosphate transaminase activity"/>
    <property type="evidence" value="ECO:0007669"/>
    <property type="project" value="UniProtKB-EC"/>
</dbReference>
<dbReference type="Gene3D" id="3.40.640.10">
    <property type="entry name" value="Type I PLP-dependent aspartate aminotransferase-like (Major domain)"/>
    <property type="match status" value="1"/>
</dbReference>
<dbReference type="EMBL" id="AZNH01000096">
    <property type="protein sequence ID" value="KID82229.1"/>
    <property type="molecule type" value="Genomic_DNA"/>
</dbReference>
<evidence type="ECO:0000256" key="5">
    <source>
        <dbReference type="ARBA" id="ARBA00022576"/>
    </source>
</evidence>
<dbReference type="InterPro" id="IPR015422">
    <property type="entry name" value="PyrdxlP-dep_Trfase_small"/>
</dbReference>
<evidence type="ECO:0000256" key="8">
    <source>
        <dbReference type="ARBA" id="ARBA00047481"/>
    </source>
</evidence>
<name>A0A0B4HRX2_METGA</name>
<evidence type="ECO:0000256" key="9">
    <source>
        <dbReference type="RuleBase" id="RU003693"/>
    </source>
</evidence>
<dbReference type="InterPro" id="IPR015421">
    <property type="entry name" value="PyrdxlP-dep_Trfase_major"/>
</dbReference>
<dbReference type="EC" id="2.6.1.9" evidence="4"/>